<evidence type="ECO:0000256" key="1">
    <source>
        <dbReference type="ARBA" id="ARBA00012513"/>
    </source>
</evidence>
<dbReference type="SMART" id="SM00220">
    <property type="entry name" value="S_TKc"/>
    <property type="match status" value="1"/>
</dbReference>
<name>A0A1D2M641_ORCCI</name>
<dbReference type="AlphaFoldDB" id="A0A1D2M641"/>
<dbReference type="PANTHER" id="PTHR13954">
    <property type="entry name" value="IRE1-RELATED"/>
    <property type="match status" value="1"/>
</dbReference>
<evidence type="ECO:0000256" key="6">
    <source>
        <dbReference type="ARBA" id="ARBA00022777"/>
    </source>
</evidence>
<proteinExistence type="predicted"/>
<comment type="caution">
    <text evidence="10">The sequence shown here is derived from an EMBL/GenBank/DDBJ whole genome shotgun (WGS) entry which is preliminary data.</text>
</comment>
<dbReference type="PANTHER" id="PTHR13954:SF6">
    <property type="entry name" value="NON-SPECIFIC SERINE_THREONINE PROTEIN KINASE"/>
    <property type="match status" value="1"/>
</dbReference>
<feature type="domain" description="Protein kinase" evidence="8">
    <location>
        <begin position="136"/>
        <end position="402"/>
    </location>
</feature>
<evidence type="ECO:0000259" key="8">
    <source>
        <dbReference type="PROSITE" id="PS50011"/>
    </source>
</evidence>
<keyword evidence="7" id="KW-0067">ATP-binding</keyword>
<dbReference type="GO" id="GO:0036498">
    <property type="term" value="P:IRE1-mediated unfolded protein response"/>
    <property type="evidence" value="ECO:0007669"/>
    <property type="project" value="TreeGrafter"/>
</dbReference>
<dbReference type="OMA" id="TEPSHEN"/>
<evidence type="ECO:0000256" key="3">
    <source>
        <dbReference type="ARBA" id="ARBA00022679"/>
    </source>
</evidence>
<evidence type="ECO:0000256" key="2">
    <source>
        <dbReference type="ARBA" id="ARBA00022527"/>
    </source>
</evidence>
<dbReference type="GO" id="GO:0004674">
    <property type="term" value="F:protein serine/threonine kinase activity"/>
    <property type="evidence" value="ECO:0007669"/>
    <property type="project" value="UniProtKB-KW"/>
</dbReference>
<gene>
    <name evidence="10" type="ORF">Ocin01_18237</name>
</gene>
<dbReference type="SMART" id="SM00580">
    <property type="entry name" value="PUG"/>
    <property type="match status" value="1"/>
</dbReference>
<dbReference type="EC" id="2.7.11.1" evidence="1"/>
<accession>A0A1D2M641</accession>
<dbReference type="GO" id="GO:0070059">
    <property type="term" value="P:intrinsic apoptotic signaling pathway in response to endoplasmic reticulum stress"/>
    <property type="evidence" value="ECO:0007669"/>
    <property type="project" value="TreeGrafter"/>
</dbReference>
<dbReference type="GO" id="GO:0004521">
    <property type="term" value="F:RNA endonuclease activity"/>
    <property type="evidence" value="ECO:0007669"/>
    <property type="project" value="InterPro"/>
</dbReference>
<dbReference type="Pfam" id="PF06479">
    <property type="entry name" value="Ribonuc_2-5A"/>
    <property type="match status" value="1"/>
</dbReference>
<keyword evidence="2" id="KW-0723">Serine/threonine-protein kinase</keyword>
<dbReference type="FunFam" id="3.30.200.20:FF:000077">
    <property type="entry name" value="Putative Serine/threonine-protein kinase/endoribonuclease IRE1"/>
    <property type="match status" value="1"/>
</dbReference>
<dbReference type="Proteomes" id="UP000094527">
    <property type="component" value="Unassembled WGS sequence"/>
</dbReference>
<dbReference type="Gene3D" id="1.10.510.10">
    <property type="entry name" value="Transferase(Phosphotransferase) domain 1"/>
    <property type="match status" value="1"/>
</dbReference>
<sequence length="545" mass="61860">LFAGTLMTIKMYFFHALRTSNPIRLFNFYLLINFPETQNAQNRTAGTDTHCDNDKQYEAILNQHEKSNKLYKIVLTRENAYKYLIVALEKCRQTGAMEILKRLEVEGDSSIGRIPQQNIQHCKSNTLKVDNAKISYDKNFLIGKGSSGTAVFKGTFGGRPVAVKRVNIANQDELSNAQEEAKKLILCDRHVNVVRYFYAEKIEDYFLVALELCTCTLEGWVCKKVITANITDILRQITEGLAYLHSRRIIHRDIKPQNILLLKDDSDNQVYAKLADFGISKQLSEDKSDLTVTSSSGTEGWMAPELLQTKVDGSPGFEEKQGKWTDIFALGCVFYYIISGGKHPFGTTSPMRLVNILSNRQTIVANDIEAHYRGGIKLIQMMTHHNRQERCSLIAIRKHPVMWDNKKALQFLVDVSNLAENSGSIVEDAITRLEGNKEKVLGIQGAANWFSLMSAAVLLYIKSKKKMYNGDEVMKLIRAVRNMQNHYEKLPLDAKTEVGALPDQFMLYFISRFPNLVSSAWVAFETAKASLSSYYDENCDFNLEF</sequence>
<evidence type="ECO:0000256" key="5">
    <source>
        <dbReference type="ARBA" id="ARBA00022741"/>
    </source>
</evidence>
<keyword evidence="3" id="KW-0808">Transferase</keyword>
<feature type="domain" description="KEN" evidence="9">
    <location>
        <begin position="405"/>
        <end position="541"/>
    </location>
</feature>
<keyword evidence="11" id="KW-1185">Reference proteome</keyword>
<dbReference type="Gene3D" id="1.20.1440.180">
    <property type="entry name" value="KEN domain"/>
    <property type="match status" value="1"/>
</dbReference>
<dbReference type="EMBL" id="LJIJ01003599">
    <property type="protein sequence ID" value="ODM88445.1"/>
    <property type="molecule type" value="Genomic_DNA"/>
</dbReference>
<dbReference type="InterPro" id="IPR011009">
    <property type="entry name" value="Kinase-like_dom_sf"/>
</dbReference>
<evidence type="ECO:0000256" key="7">
    <source>
        <dbReference type="ARBA" id="ARBA00022840"/>
    </source>
</evidence>
<organism evidence="10 11">
    <name type="scientific">Orchesella cincta</name>
    <name type="common">Springtail</name>
    <name type="synonym">Podura cincta</name>
    <dbReference type="NCBI Taxonomy" id="48709"/>
    <lineage>
        <taxon>Eukaryota</taxon>
        <taxon>Metazoa</taxon>
        <taxon>Ecdysozoa</taxon>
        <taxon>Arthropoda</taxon>
        <taxon>Hexapoda</taxon>
        <taxon>Collembola</taxon>
        <taxon>Entomobryomorpha</taxon>
        <taxon>Entomobryoidea</taxon>
        <taxon>Orchesellidae</taxon>
        <taxon>Orchesellinae</taxon>
        <taxon>Orchesella</taxon>
    </lineage>
</organism>
<keyword evidence="5" id="KW-0547">Nucleotide-binding</keyword>
<dbReference type="PROSITE" id="PS50011">
    <property type="entry name" value="PROTEIN_KINASE_DOM"/>
    <property type="match status" value="1"/>
</dbReference>
<dbReference type="SUPFAM" id="SSF56112">
    <property type="entry name" value="Protein kinase-like (PK-like)"/>
    <property type="match status" value="1"/>
</dbReference>
<dbReference type="PROSITE" id="PS00108">
    <property type="entry name" value="PROTEIN_KINASE_ST"/>
    <property type="match status" value="1"/>
</dbReference>
<feature type="non-terminal residue" evidence="10">
    <location>
        <position position="1"/>
    </location>
</feature>
<reference evidence="10 11" key="1">
    <citation type="journal article" date="2016" name="Genome Biol. Evol.">
        <title>Gene Family Evolution Reflects Adaptation to Soil Environmental Stressors in the Genome of the Collembolan Orchesella cincta.</title>
        <authorList>
            <person name="Faddeeva-Vakhrusheva A."/>
            <person name="Derks M.F."/>
            <person name="Anvar S.Y."/>
            <person name="Agamennone V."/>
            <person name="Suring W."/>
            <person name="Smit S."/>
            <person name="van Straalen N.M."/>
            <person name="Roelofs D."/>
        </authorList>
    </citation>
    <scope>NUCLEOTIDE SEQUENCE [LARGE SCALE GENOMIC DNA]</scope>
    <source>
        <tissue evidence="10">Mixed pool</tissue>
    </source>
</reference>
<dbReference type="InterPro" id="IPR000719">
    <property type="entry name" value="Prot_kinase_dom"/>
</dbReference>
<dbReference type="OrthoDB" id="63989at2759"/>
<dbReference type="Gene3D" id="3.30.200.20">
    <property type="entry name" value="Phosphorylase Kinase, domain 1"/>
    <property type="match status" value="1"/>
</dbReference>
<evidence type="ECO:0000256" key="4">
    <source>
        <dbReference type="ARBA" id="ARBA00022729"/>
    </source>
</evidence>
<dbReference type="Pfam" id="PF00069">
    <property type="entry name" value="Pkinase"/>
    <property type="match status" value="1"/>
</dbReference>
<dbReference type="GO" id="GO:1990604">
    <property type="term" value="C:IRE1-TRAF2-ASK1 complex"/>
    <property type="evidence" value="ECO:0007669"/>
    <property type="project" value="TreeGrafter"/>
</dbReference>
<dbReference type="InterPro" id="IPR008271">
    <property type="entry name" value="Ser/Thr_kinase_AS"/>
</dbReference>
<dbReference type="STRING" id="48709.A0A1D2M641"/>
<dbReference type="GO" id="GO:0005524">
    <property type="term" value="F:ATP binding"/>
    <property type="evidence" value="ECO:0007669"/>
    <property type="project" value="UniProtKB-KW"/>
</dbReference>
<keyword evidence="4" id="KW-0732">Signal</keyword>
<evidence type="ECO:0000313" key="10">
    <source>
        <dbReference type="EMBL" id="ODM88445.1"/>
    </source>
</evidence>
<keyword evidence="6 10" id="KW-0418">Kinase</keyword>
<dbReference type="PROSITE" id="PS51392">
    <property type="entry name" value="KEN"/>
    <property type="match status" value="1"/>
</dbReference>
<dbReference type="InterPro" id="IPR010513">
    <property type="entry name" value="KEN_dom"/>
</dbReference>
<evidence type="ECO:0000313" key="11">
    <source>
        <dbReference type="Proteomes" id="UP000094527"/>
    </source>
</evidence>
<evidence type="ECO:0000259" key="9">
    <source>
        <dbReference type="PROSITE" id="PS51392"/>
    </source>
</evidence>
<dbReference type="GO" id="GO:0006397">
    <property type="term" value="P:mRNA processing"/>
    <property type="evidence" value="ECO:0007669"/>
    <property type="project" value="InterPro"/>
</dbReference>
<protein>
    <recommendedName>
        <fullName evidence="1">non-specific serine/threonine protein kinase</fullName>
        <ecNumber evidence="1">2.7.11.1</ecNumber>
    </recommendedName>
</protein>
<dbReference type="InterPro" id="IPR045133">
    <property type="entry name" value="IRE1/2-like"/>
</dbReference>
<dbReference type="GO" id="GO:0051082">
    <property type="term" value="F:unfolded protein binding"/>
    <property type="evidence" value="ECO:0007669"/>
    <property type="project" value="TreeGrafter"/>
</dbReference>
<dbReference type="InterPro" id="IPR038357">
    <property type="entry name" value="KEN_sf"/>
</dbReference>